<evidence type="ECO:0000256" key="1">
    <source>
        <dbReference type="SAM" id="SignalP"/>
    </source>
</evidence>
<dbReference type="InterPro" id="IPR007497">
    <property type="entry name" value="SIMPL/DUF541"/>
</dbReference>
<dbReference type="Gene3D" id="3.30.110.170">
    <property type="entry name" value="Protein of unknown function (DUF541), domain 1"/>
    <property type="match status" value="1"/>
</dbReference>
<gene>
    <name evidence="2" type="ORF">BST96_07935</name>
</gene>
<accession>A0A1X9NAG7</accession>
<dbReference type="GO" id="GO:0006974">
    <property type="term" value="P:DNA damage response"/>
    <property type="evidence" value="ECO:0007669"/>
    <property type="project" value="TreeGrafter"/>
</dbReference>
<feature type="signal peptide" evidence="1">
    <location>
        <begin position="1"/>
        <end position="26"/>
    </location>
</feature>
<evidence type="ECO:0008006" key="4">
    <source>
        <dbReference type="Google" id="ProtNLM"/>
    </source>
</evidence>
<organism evidence="2 3">
    <name type="scientific">Oceanicoccus sagamiensis</name>
    <dbReference type="NCBI Taxonomy" id="716816"/>
    <lineage>
        <taxon>Bacteria</taxon>
        <taxon>Pseudomonadati</taxon>
        <taxon>Pseudomonadota</taxon>
        <taxon>Gammaproteobacteria</taxon>
        <taxon>Cellvibrionales</taxon>
        <taxon>Spongiibacteraceae</taxon>
        <taxon>Oceanicoccus</taxon>
    </lineage>
</organism>
<dbReference type="KEGG" id="osg:BST96_07935"/>
<proteinExistence type="predicted"/>
<dbReference type="Gene3D" id="3.30.70.2970">
    <property type="entry name" value="Protein of unknown function (DUF541), domain 2"/>
    <property type="match status" value="1"/>
</dbReference>
<evidence type="ECO:0000313" key="3">
    <source>
        <dbReference type="Proteomes" id="UP000193450"/>
    </source>
</evidence>
<dbReference type="PANTHER" id="PTHR34387:SF2">
    <property type="entry name" value="SLR1258 PROTEIN"/>
    <property type="match status" value="1"/>
</dbReference>
<keyword evidence="1" id="KW-0732">Signal</keyword>
<dbReference type="RefSeq" id="WP_085758185.1">
    <property type="nucleotide sequence ID" value="NZ_CP019343.1"/>
</dbReference>
<dbReference type="EMBL" id="CP019343">
    <property type="protein sequence ID" value="ARN74054.1"/>
    <property type="molecule type" value="Genomic_DNA"/>
</dbReference>
<dbReference type="AlphaFoldDB" id="A0A1X9NAG7"/>
<evidence type="ECO:0000313" key="2">
    <source>
        <dbReference type="EMBL" id="ARN74054.1"/>
    </source>
</evidence>
<dbReference type="Proteomes" id="UP000193450">
    <property type="component" value="Chromosome"/>
</dbReference>
<dbReference type="STRING" id="716816.BST96_07935"/>
<keyword evidence="3" id="KW-1185">Reference proteome</keyword>
<reference evidence="2 3" key="1">
    <citation type="submission" date="2016-11" db="EMBL/GenBank/DDBJ databases">
        <title>Trade-off between light-utilization and light-protection in marine flavobacteria.</title>
        <authorList>
            <person name="Kumagai Y."/>
        </authorList>
    </citation>
    <scope>NUCLEOTIDE SEQUENCE [LARGE SCALE GENOMIC DNA]</scope>
    <source>
        <strain evidence="2 3">NBRC 107125</strain>
    </source>
</reference>
<dbReference type="Pfam" id="PF04402">
    <property type="entry name" value="SIMPL"/>
    <property type="match status" value="1"/>
</dbReference>
<name>A0A1X9NAG7_9GAMM</name>
<dbReference type="OrthoDB" id="5737572at2"/>
<dbReference type="PANTHER" id="PTHR34387">
    <property type="entry name" value="SLR1258 PROTEIN"/>
    <property type="match status" value="1"/>
</dbReference>
<protein>
    <recommendedName>
        <fullName evidence="4">SIMPL domain-containing protein</fullName>
    </recommendedName>
</protein>
<sequence>MTIYSRLNIALLALTVLLLHPLYSTAADLPLPDDPHIVVNGYGMVEQVPDIIVLSFEVSAVKENFSAAKDTVDAIIAKAVVAARDQGIEDDKINASKINAAPQYEWQNKNRVYKGERISRQVQLTLNEAERYNALVDGLLAAGISRLQPVKLDFSQRDALENKALNLALDDAKNKAQSMAKHVGTKVKAVFQIAPVDQGRRYERMAMSADMAGNEKKAGLKLGRQSIEQRIRVVYLLQ</sequence>
<feature type="chain" id="PRO_5013185991" description="SIMPL domain-containing protein" evidence="1">
    <location>
        <begin position="27"/>
        <end position="238"/>
    </location>
</feature>
<dbReference type="InterPro" id="IPR052022">
    <property type="entry name" value="26kDa_periplasmic_antigen"/>
</dbReference>